<feature type="compositionally biased region" description="Polar residues" evidence="1">
    <location>
        <begin position="81"/>
        <end position="99"/>
    </location>
</feature>
<feature type="region of interest" description="Disordered" evidence="1">
    <location>
        <begin position="503"/>
        <end position="527"/>
    </location>
</feature>
<evidence type="ECO:0000256" key="1">
    <source>
        <dbReference type="SAM" id="MobiDB-lite"/>
    </source>
</evidence>
<feature type="compositionally biased region" description="Polar residues" evidence="1">
    <location>
        <begin position="503"/>
        <end position="526"/>
    </location>
</feature>
<dbReference type="GO" id="GO:0020037">
    <property type="term" value="F:heme binding"/>
    <property type="evidence" value="ECO:0007669"/>
    <property type="project" value="InterPro"/>
</dbReference>
<dbReference type="PANTHER" id="PTHR13482:SF3">
    <property type="entry name" value="MICROPROCESSOR COMPLEX SUBUNIT DGCR8"/>
    <property type="match status" value="1"/>
</dbReference>
<feature type="compositionally biased region" description="Acidic residues" evidence="1">
    <location>
        <begin position="181"/>
        <end position="207"/>
    </location>
</feature>
<proteinExistence type="predicted"/>
<feature type="compositionally biased region" description="Low complexity" evidence="1">
    <location>
        <begin position="165"/>
        <end position="180"/>
    </location>
</feature>
<organism evidence="2 3">
    <name type="scientific">Plectus sambesii</name>
    <dbReference type="NCBI Taxonomy" id="2011161"/>
    <lineage>
        <taxon>Eukaryota</taxon>
        <taxon>Metazoa</taxon>
        <taxon>Ecdysozoa</taxon>
        <taxon>Nematoda</taxon>
        <taxon>Chromadorea</taxon>
        <taxon>Plectida</taxon>
        <taxon>Plectina</taxon>
        <taxon>Plectoidea</taxon>
        <taxon>Plectidae</taxon>
        <taxon>Plectus</taxon>
    </lineage>
</organism>
<accession>A0A914WSQ8</accession>
<dbReference type="Gene3D" id="3.30.160.590">
    <property type="match status" value="1"/>
</dbReference>
<evidence type="ECO:0000313" key="2">
    <source>
        <dbReference type="Proteomes" id="UP000887566"/>
    </source>
</evidence>
<dbReference type="GO" id="GO:0042802">
    <property type="term" value="F:identical protein binding"/>
    <property type="evidence" value="ECO:0007669"/>
    <property type="project" value="InterPro"/>
</dbReference>
<dbReference type="Gene3D" id="2.20.70.10">
    <property type="match status" value="1"/>
</dbReference>
<dbReference type="GO" id="GO:0070878">
    <property type="term" value="F:primary miRNA binding"/>
    <property type="evidence" value="ECO:0007669"/>
    <property type="project" value="TreeGrafter"/>
</dbReference>
<evidence type="ECO:0000313" key="3">
    <source>
        <dbReference type="WBParaSite" id="PSAMB.scaffold525size48017.g6722.t1"/>
    </source>
</evidence>
<dbReference type="GO" id="GO:0031053">
    <property type="term" value="P:primary miRNA processing"/>
    <property type="evidence" value="ECO:0007669"/>
    <property type="project" value="InterPro"/>
</dbReference>
<protein>
    <submittedName>
        <fullName evidence="3">WW domain-containing protein</fullName>
    </submittedName>
</protein>
<feature type="region of interest" description="Disordered" evidence="1">
    <location>
        <begin position="18"/>
        <end position="207"/>
    </location>
</feature>
<dbReference type="PANTHER" id="PTHR13482">
    <property type="entry name" value="MICRORNA PROCESSOR COMPLEX SUBUNIT DGCR8"/>
    <property type="match status" value="1"/>
</dbReference>
<dbReference type="Proteomes" id="UP000887566">
    <property type="component" value="Unplaced"/>
</dbReference>
<dbReference type="WBParaSite" id="PSAMB.scaffold525size48017.g6722.t1">
    <property type="protein sequence ID" value="PSAMB.scaffold525size48017.g6722.t1"/>
    <property type="gene ID" value="PSAMB.scaffold525size48017.g6722"/>
</dbReference>
<name>A0A914WSQ8_9BILA</name>
<dbReference type="AlphaFoldDB" id="A0A914WSQ8"/>
<dbReference type="GO" id="GO:0070877">
    <property type="term" value="C:microprocessor complex"/>
    <property type="evidence" value="ECO:0007669"/>
    <property type="project" value="InterPro"/>
</dbReference>
<reference evidence="3" key="1">
    <citation type="submission" date="2022-11" db="UniProtKB">
        <authorList>
            <consortium name="WormBaseParasite"/>
        </authorList>
    </citation>
    <scope>IDENTIFICATION</scope>
</reference>
<feature type="compositionally biased region" description="Basic and acidic residues" evidence="1">
    <location>
        <begin position="45"/>
        <end position="55"/>
    </location>
</feature>
<keyword evidence="2" id="KW-1185">Reference proteome</keyword>
<sequence length="571" mass="62822">MEEDPDIAALLEMKRQIEEQLKAQSSPFGRLDPVLTPPKPPPPFDDNRKRRKNDEPQATPLPATPEYKRHRRNSDREERPTNSTVAASTPGSELSTSPIRTPPQLADHSGHSDTLLANQMTGCPFAGRDADRSLERLTDTSNDDKDVSPLASIAAASTDPTLRPSLSESSSASSGEISSSSDDDDDFLSVGDNDEREVELSDDGLDVDELLEKPYENGAGCSKGPQPANAEFREKIVLENRGTEYFDVLPDGWIEVTHKSGLPVFLQKATRVCTFSRPYFLGPGSVRNHPVPISAIPCMHQKRMKEELTAAAAAGVSVETPKEADENSDKTKAALAKLGAPGARVQTAEDFRQRQLPSEQLHEYAKSVFQFKTIKVYRFSKWATTRSYHKQRKQAEAERQGQSTKFEVGRPSLPTNVKLITVPSLDKNTKPQQKAFFLNPQGKTSVGILHEYVQKVLKSTIKYTFVETRNASEPYGCTAKLKSIPAHRDQGGTIKERLMRLQQRQSEGNGTNQSKEGAKNGESSVEPNLAILDKLRKEMDLLFRKNDAGSHPADADPAAIIGAGIVANIDI</sequence>
<feature type="compositionally biased region" description="Basic and acidic residues" evidence="1">
    <location>
        <begin position="128"/>
        <end position="147"/>
    </location>
</feature>
<dbReference type="InterPro" id="IPR040375">
    <property type="entry name" value="DGCR8"/>
</dbReference>
<dbReference type="GO" id="GO:0003725">
    <property type="term" value="F:double-stranded RNA binding"/>
    <property type="evidence" value="ECO:0007669"/>
    <property type="project" value="TreeGrafter"/>
</dbReference>
<feature type="compositionally biased region" description="Pro residues" evidence="1">
    <location>
        <begin position="35"/>
        <end position="44"/>
    </location>
</feature>